<evidence type="ECO:0000256" key="2">
    <source>
        <dbReference type="ARBA" id="ARBA00022737"/>
    </source>
</evidence>
<feature type="domain" description="Helicase ATP-binding" evidence="8">
    <location>
        <begin position="1314"/>
        <end position="1491"/>
    </location>
</feature>
<keyword evidence="3" id="KW-0547">Nucleotide-binding</keyword>
<dbReference type="Proteomes" id="UP000694864">
    <property type="component" value="Chromosome 4"/>
</dbReference>
<evidence type="ECO:0000259" key="8">
    <source>
        <dbReference type="PROSITE" id="PS51192"/>
    </source>
</evidence>
<keyword evidence="6" id="KW-0067">ATP-binding</keyword>
<dbReference type="Pfam" id="PF21188">
    <property type="entry name" value="BRR2_plug"/>
    <property type="match status" value="1"/>
</dbReference>
<accession>A0ABM1RNI4</accession>
<keyword evidence="2" id="KW-0677">Repeat</keyword>
<dbReference type="GO" id="GO:0004386">
    <property type="term" value="F:helicase activity"/>
    <property type="evidence" value="ECO:0007669"/>
    <property type="project" value="UniProtKB-KW"/>
</dbReference>
<dbReference type="SMART" id="SM00973">
    <property type="entry name" value="Sec63"/>
    <property type="match status" value="2"/>
</dbReference>
<protein>
    <submittedName>
        <fullName evidence="11">DExH-box ATP-dependent RNA helicase DExH13</fullName>
    </submittedName>
</protein>
<dbReference type="InterPro" id="IPR036388">
    <property type="entry name" value="WH-like_DNA-bd_sf"/>
</dbReference>
<dbReference type="SUPFAM" id="SSF158702">
    <property type="entry name" value="Sec63 N-terminal domain-like"/>
    <property type="match status" value="2"/>
</dbReference>
<dbReference type="Gene3D" id="3.40.50.300">
    <property type="entry name" value="P-loop containing nucleotide triphosphate hydrolases"/>
    <property type="match status" value="4"/>
</dbReference>
<name>A0ABM1RNI4_CAMSA</name>
<feature type="compositionally biased region" description="Basic and acidic residues" evidence="7">
    <location>
        <begin position="46"/>
        <end position="55"/>
    </location>
</feature>
<feature type="compositionally biased region" description="Acidic residues" evidence="7">
    <location>
        <begin position="181"/>
        <end position="204"/>
    </location>
</feature>
<dbReference type="InterPro" id="IPR050474">
    <property type="entry name" value="Hel308_SKI2-like"/>
</dbReference>
<proteinExistence type="predicted"/>
<dbReference type="GeneID" id="104782727"/>
<evidence type="ECO:0000259" key="9">
    <source>
        <dbReference type="PROSITE" id="PS51194"/>
    </source>
</evidence>
<dbReference type="Pfam" id="PF00270">
    <property type="entry name" value="DEAD"/>
    <property type="match status" value="2"/>
</dbReference>
<dbReference type="Pfam" id="PF00271">
    <property type="entry name" value="Helicase_C"/>
    <property type="match status" value="1"/>
</dbReference>
<dbReference type="InterPro" id="IPR011545">
    <property type="entry name" value="DEAD/DEAH_box_helicase_dom"/>
</dbReference>
<dbReference type="SMART" id="SM00382">
    <property type="entry name" value="AAA"/>
    <property type="match status" value="2"/>
</dbReference>
<dbReference type="CDD" id="cd18021">
    <property type="entry name" value="DEXHc_Brr2_2"/>
    <property type="match status" value="1"/>
</dbReference>
<reference evidence="10" key="1">
    <citation type="journal article" date="2014" name="Nat. Commun.">
        <title>The emerging biofuel crop Camelina sativa retains a highly undifferentiated hexaploid genome structure.</title>
        <authorList>
            <person name="Kagale S."/>
            <person name="Koh C."/>
            <person name="Nixon J."/>
            <person name="Bollina V."/>
            <person name="Clarke W.E."/>
            <person name="Tuteja R."/>
            <person name="Spillane C."/>
            <person name="Robinson S.J."/>
            <person name="Links M.G."/>
            <person name="Clarke C."/>
            <person name="Higgins E.E."/>
            <person name="Huebert T."/>
            <person name="Sharpe A.G."/>
            <person name="Parkin I.A."/>
        </authorList>
    </citation>
    <scope>NUCLEOTIDE SEQUENCE [LARGE SCALE GENOMIC DNA]</scope>
    <source>
        <strain evidence="10">cv. DH55</strain>
    </source>
</reference>
<sequence length="2123" mass="242471">MASFGGGDMNESSGEPESLRGRIDPKSFGDRVVKGKPLNKSKKKKERDVDDLVSAREGKRRRLREVSVLTDTDDGGVYQPKTKETRAAFEFMLGLIQIQLGGQPLNVVCGAADEILAVLKNDSLKSHEKKMEIEKLLNVISDQDFNQFVTVGKIITDYQEVGDSLIGYASEDDVGVALEFEEDDKEERDLQEEEEDDEEDEDAVEPNKSGGSQVDARHGKEDTSLNVQDIDAYWLQRKISQEYEQKIDAQECQKLAQELLNILAEGSDRDVEIKLLEHLQFEKFTLAKFLLQNRLKIVWCTRWSRARDQMERNQIEEEMTGLGPELAAIVEELHVKRATAKEREEKRERDIKEEARLLKDNHSGGDGDRSMKNVDLENGWLKGQRQVLDLESLAFNQGGFMRQNKNCELPDRSYRVRGKEFDEVHVPWVSKKVDSNEKLVKISDMPDWAQPAFRGMQQLNRVQSKVYGTALFKAENILLCAPTGAGKTNVAVLTILHQLALNMNPDGTFNHGNYKIVYVAPMKALVAEVVDNLSERLKDYGVTVKELSGDQSLTGHEIKETQIIVTTPEKWDIVTRKSGDRTYTQLVRLLIIDEIHLLNDSRGPVLESIVARTLRQIETTKEHIRLVGLSATLPNDEDVALFLRVDLKSGLFKFDRSYRPVPLEQQYVGINVKKPLRKFQLMNEICYQKVLAGAGKHQVLIFVHSRKETAKTARAIRDTAMANDTLSRFLKEDSQSYEILQSLVGLLKNSDLKELLPYGFAIHHAGLTRTDRQIVEDQFRLGNLQVLISTATLAWGVNLPAHTVIIKGTQVYNPERGAWMELSPLDVMQMIGRAGRPQYDQRGEGIIITGYSELQYYLRLMNEQLPIESQFISKLADQLNAEIVLGTVQNAKEACHWLGYTYLYIRMVRNPTLYGLPPDALAKDVLLEERRADLIHSAANILDKNNLIKYDRKSGHFQVTDLGRIASYYYITHGTIATYNENMKPTMSDIELCRLFSLSEEFKYVTVRQDEKMELAKLLDRVPIPVKETLEDSDAKINVLLQVYISKLKLEGLSLSSDMVYITQSAGRLLRAIFEISLKRGWAQLSEKALNLSKMVGKRMWNVQTPLRQFLEIPKEVLMKLDKNDLVWERYYDLSSQELGELIRNPKMGRKIHKFIHQFPKLNLRAHVQPISRSVLQVELTVTPDFQWDDKLHQNVEPFLIMVEDSDGEKILHYEYFLLKKQYIDDDHTLNFTVPISEPVPPQYFIRVVSDKWLDSPTVLPISFRYLILPEKYPPPTELLDLQPLPVMALGNPSYETLYQDFKHFNPVQTQVFTVLYNTSDNVLVAAPTGSGKTICAEFAILRNHLERPDSVMRVVYIAPLEGIAKERFCDWEKKFGKGLGLRVVELTGETVLDLTLLEKGQIIISTPERWDALSRRWNHRKYIQQVSLFIVDELHLIGGQGGPVLEVIVSRMKYISSQVGNKMRIVALSTSLANAKDLGEWVGASSCGIFNFPPNIRPVPLEIHIQGVDILSFEARMQAMTKPTYTAIVQHAKNKKPAIVFVSTRKHVRLTAVDLTAYSHMDNMQNPEFLLGKLEELEPFVNQICEETLKETLRHGIGYLHEGLSSIDQEIVTQLFEAGRIQVCVMSSSLCWGTPLKAHLVVVMGTQFYDGRENSHSDYPISELLQMMGRASRPLLDDTGKCVVFCHSSRKEFYKKFLYEAIPVESQFQHFLHDNFNAEVHSGVIENKQEAVDYLTWSFMYRRLPQNPNYYNLQGVTHRHLSDHLSELVETTLSDLEVSKCIDIENELDLFPLNLGIIASYYYINYTTIERFSSLLASKTKMKGLIEILASASEYDLIPIRPGEEDAVRRLINHQRFSFENPKCTDPHVKANALLQAHFSRQKISENLAMDQREVLLSATRLLNAMVDVISSKNCLNLALLAMEVSQMVTQGMWNRDSILLQLPHFTKDLAKRCQENPGNNIETVFDLLEMEDDKRQELLQMSDAQLLDIARFCNRFPNIDLTYEIVGGNEVSPGKEITLQVMLERDMEERTEVGPVNAPRYPKIKEEGWWLVVGETKTNQLMAIKKTPLQRKAEVKLEFAVPAEPGKKSYTLYFMCYSYLGCDQEYSFTVDVKDFADQMEE</sequence>
<keyword evidence="1" id="KW-0508">mRNA splicing</keyword>
<dbReference type="InterPro" id="IPR048863">
    <property type="entry name" value="BRR2_plug"/>
</dbReference>
<feature type="domain" description="Helicase ATP-binding" evidence="8">
    <location>
        <begin position="468"/>
        <end position="651"/>
    </location>
</feature>
<dbReference type="Pfam" id="PF23445">
    <property type="entry name" value="WHD_SNRNP200"/>
    <property type="match status" value="2"/>
</dbReference>
<dbReference type="Pfam" id="PF02889">
    <property type="entry name" value="Sec63"/>
    <property type="match status" value="2"/>
</dbReference>
<dbReference type="InterPro" id="IPR036390">
    <property type="entry name" value="WH_DNA-bd_sf"/>
</dbReference>
<evidence type="ECO:0000256" key="5">
    <source>
        <dbReference type="ARBA" id="ARBA00022806"/>
    </source>
</evidence>
<dbReference type="PANTHER" id="PTHR47961:SF4">
    <property type="entry name" value="ACTIVATING SIGNAL COINTEGRATOR 1 COMPLEX SUBUNIT 3"/>
    <property type="match status" value="1"/>
</dbReference>
<dbReference type="PROSITE" id="PS51192">
    <property type="entry name" value="HELICASE_ATP_BIND_1"/>
    <property type="match status" value="2"/>
</dbReference>
<evidence type="ECO:0000256" key="7">
    <source>
        <dbReference type="SAM" id="MobiDB-lite"/>
    </source>
</evidence>
<dbReference type="InterPro" id="IPR014001">
    <property type="entry name" value="Helicase_ATP-bd"/>
</dbReference>
<keyword evidence="1" id="KW-0747">Spliceosome</keyword>
<dbReference type="Gene3D" id="1.10.10.10">
    <property type="entry name" value="Winged helix-like DNA-binding domain superfamily/Winged helix DNA-binding domain"/>
    <property type="match status" value="2"/>
</dbReference>
<organism evidence="10 11">
    <name type="scientific">Camelina sativa</name>
    <name type="common">False flax</name>
    <name type="synonym">Myagrum sativum</name>
    <dbReference type="NCBI Taxonomy" id="90675"/>
    <lineage>
        <taxon>Eukaryota</taxon>
        <taxon>Viridiplantae</taxon>
        <taxon>Streptophyta</taxon>
        <taxon>Embryophyta</taxon>
        <taxon>Tracheophyta</taxon>
        <taxon>Spermatophyta</taxon>
        <taxon>Magnoliopsida</taxon>
        <taxon>eudicotyledons</taxon>
        <taxon>Gunneridae</taxon>
        <taxon>Pentapetalae</taxon>
        <taxon>rosids</taxon>
        <taxon>malvids</taxon>
        <taxon>Brassicales</taxon>
        <taxon>Brassicaceae</taxon>
        <taxon>Camelineae</taxon>
        <taxon>Camelina</taxon>
    </lineage>
</organism>
<dbReference type="CDD" id="cd18795">
    <property type="entry name" value="SF2_C_Ski2"/>
    <property type="match status" value="2"/>
</dbReference>
<feature type="region of interest" description="Disordered" evidence="7">
    <location>
        <begin position="1"/>
        <end position="55"/>
    </location>
</feature>
<feature type="domain" description="Helicase C-terminal" evidence="9">
    <location>
        <begin position="685"/>
        <end position="899"/>
    </location>
</feature>
<dbReference type="Pfam" id="PF18149">
    <property type="entry name" value="Helicase_PWI"/>
    <property type="match status" value="1"/>
</dbReference>
<dbReference type="SUPFAM" id="SSF46785">
    <property type="entry name" value="Winged helix' DNA-binding domain"/>
    <property type="match status" value="2"/>
</dbReference>
<dbReference type="InterPro" id="IPR041094">
    <property type="entry name" value="Brr2_helicase_PWI"/>
</dbReference>
<dbReference type="PANTHER" id="PTHR47961">
    <property type="entry name" value="DNA POLYMERASE THETA, PUTATIVE (AFU_ORTHOLOGUE AFUA_1G05260)-RELATED"/>
    <property type="match status" value="1"/>
</dbReference>
<dbReference type="PROSITE" id="PS51194">
    <property type="entry name" value="HELICASE_CTER"/>
    <property type="match status" value="2"/>
</dbReference>
<dbReference type="Gene3D" id="1.10.3380.10">
    <property type="entry name" value="Sec63 N-terminal domain-like domain"/>
    <property type="match status" value="2"/>
</dbReference>
<reference evidence="11" key="2">
    <citation type="submission" date="2025-08" db="UniProtKB">
        <authorList>
            <consortium name="RefSeq"/>
        </authorList>
    </citation>
    <scope>IDENTIFICATION</scope>
    <source>
        <tissue evidence="11">Leaf</tissue>
    </source>
</reference>
<evidence type="ECO:0000313" key="11">
    <source>
        <dbReference type="RefSeq" id="XP_019100572.1"/>
    </source>
</evidence>
<dbReference type="SMART" id="SM00487">
    <property type="entry name" value="DEXDc"/>
    <property type="match status" value="2"/>
</dbReference>
<dbReference type="InterPro" id="IPR001650">
    <property type="entry name" value="Helicase_C-like"/>
</dbReference>
<dbReference type="SMART" id="SM00490">
    <property type="entry name" value="HELICc"/>
    <property type="match status" value="2"/>
</dbReference>
<gene>
    <name evidence="11" type="primary">LOC104782727</name>
</gene>
<evidence type="ECO:0000256" key="4">
    <source>
        <dbReference type="ARBA" id="ARBA00022801"/>
    </source>
</evidence>
<evidence type="ECO:0000256" key="6">
    <source>
        <dbReference type="ARBA" id="ARBA00022840"/>
    </source>
</evidence>
<dbReference type="InterPro" id="IPR057842">
    <property type="entry name" value="WH_MER3"/>
</dbReference>
<dbReference type="InterPro" id="IPR014756">
    <property type="entry name" value="Ig_E-set"/>
</dbReference>
<dbReference type="SUPFAM" id="SSF81296">
    <property type="entry name" value="E set domains"/>
    <property type="match status" value="1"/>
</dbReference>
<dbReference type="InterPro" id="IPR003593">
    <property type="entry name" value="AAA+_ATPase"/>
</dbReference>
<evidence type="ECO:0000256" key="3">
    <source>
        <dbReference type="ARBA" id="ARBA00022741"/>
    </source>
</evidence>
<dbReference type="InterPro" id="IPR004179">
    <property type="entry name" value="Sec63-dom"/>
</dbReference>
<dbReference type="Gene3D" id="2.60.40.150">
    <property type="entry name" value="C2 domain"/>
    <property type="match status" value="2"/>
</dbReference>
<feature type="domain" description="Helicase C-terminal" evidence="9">
    <location>
        <begin position="1528"/>
        <end position="1725"/>
    </location>
</feature>
<dbReference type="InterPro" id="IPR035892">
    <property type="entry name" value="C2_domain_sf"/>
</dbReference>
<dbReference type="SUPFAM" id="SSF52540">
    <property type="entry name" value="P-loop containing nucleoside triphosphate hydrolases"/>
    <property type="match status" value="4"/>
</dbReference>
<keyword evidence="10" id="KW-1185">Reference proteome</keyword>
<evidence type="ECO:0000313" key="10">
    <source>
        <dbReference type="Proteomes" id="UP000694864"/>
    </source>
</evidence>
<dbReference type="RefSeq" id="XP_019100572.1">
    <property type="nucleotide sequence ID" value="XM_019245027.1"/>
</dbReference>
<keyword evidence="4" id="KW-0378">Hydrolase</keyword>
<dbReference type="InterPro" id="IPR027417">
    <property type="entry name" value="P-loop_NTPase"/>
</dbReference>
<feature type="region of interest" description="Disordered" evidence="7">
    <location>
        <begin position="181"/>
        <end position="221"/>
    </location>
</feature>
<dbReference type="CDD" id="cd18019">
    <property type="entry name" value="DEXHc_Brr2_1"/>
    <property type="match status" value="1"/>
</dbReference>
<evidence type="ECO:0000256" key="1">
    <source>
        <dbReference type="ARBA" id="ARBA00022728"/>
    </source>
</evidence>
<keyword evidence="5 11" id="KW-0347">Helicase</keyword>
<dbReference type="Gene3D" id="1.10.150.20">
    <property type="entry name" value="5' to 3' exonuclease, C-terminal subdomain"/>
    <property type="match status" value="2"/>
</dbReference>
<feature type="compositionally biased region" description="Basic and acidic residues" evidence="7">
    <location>
        <begin position="17"/>
        <end position="33"/>
    </location>
</feature>
<keyword evidence="1" id="KW-0507">mRNA processing</keyword>
<dbReference type="PIRSF" id="PIRSF039073">
    <property type="entry name" value="BRR2"/>
    <property type="match status" value="1"/>
</dbReference>